<evidence type="ECO:0000313" key="2">
    <source>
        <dbReference type="EMBL" id="CAG8642466.1"/>
    </source>
</evidence>
<feature type="compositionally biased region" description="Basic residues" evidence="1">
    <location>
        <begin position="270"/>
        <end position="279"/>
    </location>
</feature>
<dbReference type="OrthoDB" id="10044727at2759"/>
<reference evidence="2" key="1">
    <citation type="submission" date="2021-06" db="EMBL/GenBank/DDBJ databases">
        <authorList>
            <person name="Kallberg Y."/>
            <person name="Tangrot J."/>
            <person name="Rosling A."/>
        </authorList>
    </citation>
    <scope>NUCLEOTIDE SEQUENCE</scope>
    <source>
        <strain evidence="2">MA453B</strain>
    </source>
</reference>
<name>A0A9N9GXS4_9GLOM</name>
<feature type="region of interest" description="Disordered" evidence="1">
    <location>
        <begin position="262"/>
        <end position="298"/>
    </location>
</feature>
<feature type="compositionally biased region" description="Basic and acidic residues" evidence="1">
    <location>
        <begin position="287"/>
        <end position="298"/>
    </location>
</feature>
<sequence>MFSSRPHPASIRSMYTVFSHNNANEHYFENPITEYWKNKSFSQHVESANTSSHKNNEPIILDSINKNRPTVDSSSLDSSASNDNFILSSLNTQLRTGLVDLRLNTTRQYLNLVQKGHTKMGANSLLAKSLEFISHVSSIMPTFEIIYKTTISRLTDVVEFRNRFLQKIAELRKQMASYEDVGLNCIPPELYLKIVPVTQDETTLYSNNGQSIHISDFFCKSIGRLKPSEYEYYINNLLPDHMRLKYTQACVAIYPGVNRDEINMGDGGKNRKGKDKKPLRNGSMPDSSEHEMNYIDSEGVKRPKRIRQVLQEQDLWIQGFLKKCNDCKKK</sequence>
<dbReference type="EMBL" id="CAJVPY010005409">
    <property type="protein sequence ID" value="CAG8642466.1"/>
    <property type="molecule type" value="Genomic_DNA"/>
</dbReference>
<keyword evidence="3" id="KW-1185">Reference proteome</keyword>
<dbReference type="Proteomes" id="UP000789405">
    <property type="component" value="Unassembled WGS sequence"/>
</dbReference>
<gene>
    <name evidence="2" type="ORF">DERYTH_LOCUS9733</name>
</gene>
<evidence type="ECO:0000256" key="1">
    <source>
        <dbReference type="SAM" id="MobiDB-lite"/>
    </source>
</evidence>
<dbReference type="AlphaFoldDB" id="A0A9N9GXS4"/>
<protein>
    <submittedName>
        <fullName evidence="2">11340_t:CDS:1</fullName>
    </submittedName>
</protein>
<evidence type="ECO:0000313" key="3">
    <source>
        <dbReference type="Proteomes" id="UP000789405"/>
    </source>
</evidence>
<proteinExistence type="predicted"/>
<comment type="caution">
    <text evidence="2">The sequence shown here is derived from an EMBL/GenBank/DDBJ whole genome shotgun (WGS) entry which is preliminary data.</text>
</comment>
<accession>A0A9N9GXS4</accession>
<organism evidence="2 3">
    <name type="scientific">Dentiscutata erythropus</name>
    <dbReference type="NCBI Taxonomy" id="1348616"/>
    <lineage>
        <taxon>Eukaryota</taxon>
        <taxon>Fungi</taxon>
        <taxon>Fungi incertae sedis</taxon>
        <taxon>Mucoromycota</taxon>
        <taxon>Glomeromycotina</taxon>
        <taxon>Glomeromycetes</taxon>
        <taxon>Diversisporales</taxon>
        <taxon>Gigasporaceae</taxon>
        <taxon>Dentiscutata</taxon>
    </lineage>
</organism>